<evidence type="ECO:0000313" key="2">
    <source>
        <dbReference type="EMBL" id="CAF1073294.1"/>
    </source>
</evidence>
<name>A0A815QGY5_9BILA</name>
<dbReference type="Proteomes" id="UP000677228">
    <property type="component" value="Unassembled WGS sequence"/>
</dbReference>
<evidence type="ECO:0000313" key="6">
    <source>
        <dbReference type="Proteomes" id="UP000663829"/>
    </source>
</evidence>
<dbReference type="Proteomes" id="UP000663829">
    <property type="component" value="Unassembled WGS sequence"/>
</dbReference>
<evidence type="ECO:0000256" key="1">
    <source>
        <dbReference type="SAM" id="MobiDB-lite"/>
    </source>
</evidence>
<dbReference type="Proteomes" id="UP000681722">
    <property type="component" value="Unassembled WGS sequence"/>
</dbReference>
<evidence type="ECO:0000313" key="5">
    <source>
        <dbReference type="EMBL" id="CAF4333383.1"/>
    </source>
</evidence>
<reference evidence="3" key="1">
    <citation type="submission" date="2021-02" db="EMBL/GenBank/DDBJ databases">
        <authorList>
            <person name="Nowell W R."/>
        </authorList>
    </citation>
    <scope>NUCLEOTIDE SEQUENCE</scope>
</reference>
<dbReference type="OrthoDB" id="9984239at2759"/>
<dbReference type="AlphaFoldDB" id="A0A815QGY5"/>
<feature type="region of interest" description="Disordered" evidence="1">
    <location>
        <begin position="504"/>
        <end position="530"/>
    </location>
</feature>
<feature type="compositionally biased region" description="Acidic residues" evidence="1">
    <location>
        <begin position="504"/>
        <end position="513"/>
    </location>
</feature>
<gene>
    <name evidence="3" type="ORF">GPM918_LOCUS35192</name>
    <name evidence="2" type="ORF">OVA965_LOCUS17999</name>
    <name evidence="5" type="ORF">SRO942_LOCUS35904</name>
    <name evidence="4" type="ORF">TMI583_LOCUS18009</name>
</gene>
<dbReference type="EMBL" id="CAJNOQ010020155">
    <property type="protein sequence ID" value="CAF1463858.1"/>
    <property type="molecule type" value="Genomic_DNA"/>
</dbReference>
<keyword evidence="6" id="KW-1185">Reference proteome</keyword>
<evidence type="ECO:0000313" key="3">
    <source>
        <dbReference type="EMBL" id="CAF1463858.1"/>
    </source>
</evidence>
<dbReference type="PANTHER" id="PTHR37015:SF2">
    <property type="entry name" value="REVERSE TRANSCRIPTASE DOMAIN-CONTAINING PROTEIN"/>
    <property type="match status" value="1"/>
</dbReference>
<sequence>MLLTQIVSSDDIVRAIQYLLIGDSFDEQRRAILKKLETDTVALQDVASSLNLLISDLVQWNWPVEGVRGVFHRNLAGKYRCFHEEDYLTAIFLQHIGAKWSYHFKRELRSLFDVLIEDAKANCSSTSIQNERLDMQRAEYWMGTLPDEEDDVNNNASDKNSGVGLKEKLLNLMNVEIDLHQTLHPLMPFTVVCADLEDFGLLISHEIVHKFLQLCGVPQVWLDFFDRFLKQPVYHKPHEPVRQRQRGVPIAHSLSYLFSELILFGMDLYVYQNTGIFNYRLHDDFWFFDSQSSKLQQAWALMNEYANITGLKFNKEKCGSVQVLSSNTTNPPNVSVVDSPLPQNYVKWGLLSLQTNGHFTPDPRAITPFLDEMKERLSSVATILEWINVYNKYVAFFMSNFGKYANPLETSHVEEIVKIFQYIHEYLFLENNNNALTVLTNLIKQQFPECFPGEIIEAWFYWPLSKGGLGIKNVCLDLCSAFSRSPDETRTTFTILLAKDQEMYNDSDDDDDGDHDHDGDDDKEDDDGTETSMTFESYIVECETDLAHWKDVYTELLEIKTPTLPVLTKVLQEHILSFQGQTTLLPVQDQQYENKYPPPLLSWQQREKELTEAYNEWLVCQYCKQIESTFGQLDFIASDNVPVGLISMIEKAKINWNKRTK</sequence>
<dbReference type="EMBL" id="CAJNOK010008809">
    <property type="protein sequence ID" value="CAF1073294.1"/>
    <property type="molecule type" value="Genomic_DNA"/>
</dbReference>
<dbReference type="EMBL" id="CAJOBA010008823">
    <property type="protein sequence ID" value="CAF3837266.1"/>
    <property type="molecule type" value="Genomic_DNA"/>
</dbReference>
<organism evidence="3 6">
    <name type="scientific">Didymodactylos carnosus</name>
    <dbReference type="NCBI Taxonomy" id="1234261"/>
    <lineage>
        <taxon>Eukaryota</taxon>
        <taxon>Metazoa</taxon>
        <taxon>Spiralia</taxon>
        <taxon>Gnathifera</taxon>
        <taxon>Rotifera</taxon>
        <taxon>Eurotatoria</taxon>
        <taxon>Bdelloidea</taxon>
        <taxon>Philodinida</taxon>
        <taxon>Philodinidae</taxon>
        <taxon>Didymodactylos</taxon>
    </lineage>
</organism>
<dbReference type="EMBL" id="CAJOBC010085609">
    <property type="protein sequence ID" value="CAF4333383.1"/>
    <property type="molecule type" value="Genomic_DNA"/>
</dbReference>
<evidence type="ECO:0000313" key="4">
    <source>
        <dbReference type="EMBL" id="CAF3837266.1"/>
    </source>
</evidence>
<accession>A0A815QGY5</accession>
<comment type="caution">
    <text evidence="3">The sequence shown here is derived from an EMBL/GenBank/DDBJ whole genome shotgun (WGS) entry which is preliminary data.</text>
</comment>
<protein>
    <recommendedName>
        <fullName evidence="7">Reverse transcriptase domain-containing protein</fullName>
    </recommendedName>
</protein>
<proteinExistence type="predicted"/>
<dbReference type="Proteomes" id="UP000682733">
    <property type="component" value="Unassembled WGS sequence"/>
</dbReference>
<evidence type="ECO:0008006" key="7">
    <source>
        <dbReference type="Google" id="ProtNLM"/>
    </source>
</evidence>
<dbReference type="PANTHER" id="PTHR37015">
    <property type="entry name" value="REVERSE TRANSCRIPTASE DOMAIN-CONTAINING PROTEIN"/>
    <property type="match status" value="1"/>
</dbReference>